<name>A0A9X0JID8_9PSED</name>
<organism evidence="2 3">
    <name type="scientific">Pseudomonas lutea</name>
    <dbReference type="NCBI Taxonomy" id="243924"/>
    <lineage>
        <taxon>Bacteria</taxon>
        <taxon>Pseudomonadati</taxon>
        <taxon>Pseudomonadota</taxon>
        <taxon>Gammaproteobacteria</taxon>
        <taxon>Pseudomonadales</taxon>
        <taxon>Pseudomonadaceae</taxon>
        <taxon>Pseudomonas</taxon>
    </lineage>
</organism>
<dbReference type="AlphaFoldDB" id="A0A9X0JID8"/>
<evidence type="ECO:0000313" key="2">
    <source>
        <dbReference type="EMBL" id="KGF63688.1"/>
    </source>
</evidence>
<proteinExistence type="predicted"/>
<dbReference type="Proteomes" id="UP000029719">
    <property type="component" value="Unassembled WGS sequence"/>
</dbReference>
<sequence length="166" mass="17671">MKAATQRAFPLTPFREQGMALIVSLVFLLLLTLVGISSMQSATFQEKMSGSVKLRNESFQFAEAAVRAGEAAVQASSYTLATCTKCAPPADNVIDIKAGVSAASGVTWVAVTNGFWAAQKIATTKDPVNVNSVGWDESKSWTLYRITGVGVSGNSRTVVESIYAKR</sequence>
<reference evidence="2 3" key="1">
    <citation type="submission" date="2014-09" db="EMBL/GenBank/DDBJ databases">
        <title>Genome sequence of Pseudomonas lutea strain DSM 17257T.</title>
        <authorList>
            <person name="Kwak Y."/>
            <person name="Shin J.-H."/>
        </authorList>
    </citation>
    <scope>NUCLEOTIDE SEQUENCE [LARGE SCALE GENOMIC DNA]</scope>
    <source>
        <strain evidence="2 3">DSM 17257</strain>
    </source>
</reference>
<dbReference type="InterPro" id="IPR025746">
    <property type="entry name" value="PilX_N_dom"/>
</dbReference>
<gene>
    <name evidence="2" type="ORF">LT42_17520</name>
</gene>
<evidence type="ECO:0000259" key="1">
    <source>
        <dbReference type="Pfam" id="PF14341"/>
    </source>
</evidence>
<evidence type="ECO:0000313" key="3">
    <source>
        <dbReference type="Proteomes" id="UP000029719"/>
    </source>
</evidence>
<accession>A0A9X0JID8</accession>
<comment type="caution">
    <text evidence="2">The sequence shown here is derived from an EMBL/GenBank/DDBJ whole genome shotgun (WGS) entry which is preliminary data.</text>
</comment>
<dbReference type="EMBL" id="JRMB01000002">
    <property type="protein sequence ID" value="KGF63688.1"/>
    <property type="molecule type" value="Genomic_DNA"/>
</dbReference>
<feature type="domain" description="Type 4 fimbrial biogenesis protein PilX N-terminal" evidence="1">
    <location>
        <begin position="17"/>
        <end position="67"/>
    </location>
</feature>
<protein>
    <submittedName>
        <fullName evidence="2">Pilus assembly protein PilX</fullName>
    </submittedName>
</protein>
<dbReference type="Pfam" id="PF14341">
    <property type="entry name" value="PilX_N"/>
    <property type="match status" value="1"/>
</dbReference>